<gene>
    <name evidence="2" type="ORF">G7B40_007175</name>
</gene>
<name>A0AAP5I5V6_9CYAN</name>
<reference evidence="3" key="1">
    <citation type="journal article" date="2021" name="Science">
        <title>Hunting the eagle killer: A cyanobacterial neurotoxin causes vacuolar myelinopathy.</title>
        <authorList>
            <person name="Breinlinger S."/>
            <person name="Phillips T.J."/>
            <person name="Haram B.N."/>
            <person name="Mares J."/>
            <person name="Martinez Yerena J.A."/>
            <person name="Hrouzek P."/>
            <person name="Sobotka R."/>
            <person name="Henderson W.M."/>
            <person name="Schmieder P."/>
            <person name="Williams S.M."/>
            <person name="Lauderdale J.D."/>
            <person name="Wilde H.D."/>
            <person name="Gerrin W."/>
            <person name="Kust A."/>
            <person name="Washington J.W."/>
            <person name="Wagner C."/>
            <person name="Geier B."/>
            <person name="Liebeke M."/>
            <person name="Enke H."/>
            <person name="Niedermeyer T.H.J."/>
            <person name="Wilde S.B."/>
        </authorList>
    </citation>
    <scope>NUCLEOTIDE SEQUENCE [LARGE SCALE GENOMIC DNA]</scope>
    <source>
        <strain evidence="3">Thurmond2011</strain>
    </source>
</reference>
<dbReference type="Proteomes" id="UP000667802">
    <property type="component" value="Unassembled WGS sequence"/>
</dbReference>
<dbReference type="AlphaFoldDB" id="A0AAP5I5V6"/>
<dbReference type="InterPro" id="IPR017549">
    <property type="entry name" value="APMV_L690"/>
</dbReference>
<keyword evidence="3" id="KW-1185">Reference proteome</keyword>
<dbReference type="EMBL" id="JAALHA020000002">
    <property type="protein sequence ID" value="MDR9894354.1"/>
    <property type="molecule type" value="Genomic_DNA"/>
</dbReference>
<protein>
    <submittedName>
        <fullName evidence="2">TIGR03118 family protein</fullName>
    </submittedName>
</protein>
<dbReference type="PROSITE" id="PS00018">
    <property type="entry name" value="EF_HAND_1"/>
    <property type="match status" value="1"/>
</dbReference>
<dbReference type="SUPFAM" id="SSF63829">
    <property type="entry name" value="Calcium-dependent phosphotriesterase"/>
    <property type="match status" value="1"/>
</dbReference>
<feature type="chain" id="PRO_5043001923" evidence="1">
    <location>
        <begin position="24"/>
        <end position="414"/>
    </location>
</feature>
<dbReference type="InterPro" id="IPR018247">
    <property type="entry name" value="EF_Hand_1_Ca_BS"/>
</dbReference>
<comment type="caution">
    <text evidence="2">The sequence shown here is derived from an EMBL/GenBank/DDBJ whole genome shotgun (WGS) entry which is preliminary data.</text>
</comment>
<proteinExistence type="predicted"/>
<evidence type="ECO:0000313" key="2">
    <source>
        <dbReference type="EMBL" id="MDR9894354.1"/>
    </source>
</evidence>
<keyword evidence="1" id="KW-0732">Signal</keyword>
<sequence length="414" mass="44737">MNRLTKTLLCSLLALSTAMPAAAGNSADNRYTETRFVANKASYKPETVDPKLINAWGIAIRPAGAGGHFWVGGKNISFEYVGDVQASSDPTLRRLTTDPQLTYVSLPVGGDDNTATGVVFSDSTNNFVITQQVKNAAPITAPAKFLFASDGGIISAWTERKKIDGTFDRPLEAVAVIDQSKDGAQFFGLAVNKDYSRLYAADFGAHPGIKVFDGQFKPLPIYFEQPFDTNKNGQVDPGEYAPFNIQALTTPQGESHLFITYAKTQACPKEEIAKGTCAKGELFAGEEDTSKPGQGRLAEFTEDGRLVAVWKDGGRLSAPWGVAFAPNDFGALSGMLLVGNFGDGHISAFDPTTRQFREFMRNEKGRPVKIDKLWGLLFGNGQSLGDSNALYFSAGPNDEQDGLFGSLRVASKRW</sequence>
<feature type="signal peptide" evidence="1">
    <location>
        <begin position="1"/>
        <end position="23"/>
    </location>
</feature>
<accession>A0AAP5I5V6</accession>
<dbReference type="RefSeq" id="WP_208343286.1">
    <property type="nucleotide sequence ID" value="NZ_CAWQFN010000279.1"/>
</dbReference>
<dbReference type="NCBIfam" id="TIGR03118">
    <property type="entry name" value="PEPCTERM_chp_1"/>
    <property type="match status" value="1"/>
</dbReference>
<evidence type="ECO:0000313" key="3">
    <source>
        <dbReference type="Proteomes" id="UP000667802"/>
    </source>
</evidence>
<organism evidence="2 3">
    <name type="scientific">Aetokthonos hydrillicola Thurmond2011</name>
    <dbReference type="NCBI Taxonomy" id="2712845"/>
    <lineage>
        <taxon>Bacteria</taxon>
        <taxon>Bacillati</taxon>
        <taxon>Cyanobacteriota</taxon>
        <taxon>Cyanophyceae</taxon>
        <taxon>Nostocales</taxon>
        <taxon>Hapalosiphonaceae</taxon>
        <taxon>Aetokthonos</taxon>
    </lineage>
</organism>
<evidence type="ECO:0000256" key="1">
    <source>
        <dbReference type="SAM" id="SignalP"/>
    </source>
</evidence>